<dbReference type="Proteomes" id="UP001056539">
    <property type="component" value="Chromosome"/>
</dbReference>
<evidence type="ECO:0000313" key="2">
    <source>
        <dbReference type="Proteomes" id="UP001056539"/>
    </source>
</evidence>
<reference evidence="1" key="1">
    <citation type="submission" date="2021-04" db="EMBL/GenBank/DDBJ databases">
        <authorList>
            <person name="Postec A."/>
        </authorList>
    </citation>
    <scope>NUCLEOTIDE SEQUENCE</scope>
    <source>
        <strain evidence="1">F1F22</strain>
    </source>
</reference>
<accession>A0AAX3BD92</accession>
<dbReference type="SUPFAM" id="SSF56507">
    <property type="entry name" value="Methionine synthase activation domain-like"/>
    <property type="match status" value="1"/>
</dbReference>
<dbReference type="RefSeq" id="WP_271435408.1">
    <property type="nucleotide sequence ID" value="NZ_CP073355.1"/>
</dbReference>
<name>A0AAX3BD92_9SPIR</name>
<dbReference type="GO" id="GO:0008705">
    <property type="term" value="F:methionine synthase activity"/>
    <property type="evidence" value="ECO:0007669"/>
    <property type="project" value="InterPro"/>
</dbReference>
<proteinExistence type="predicted"/>
<protein>
    <recommendedName>
        <fullName evidence="3">Methionine synthase</fullName>
    </recommendedName>
</protein>
<sequence length="206" mass="22953">MRRLFRLQCSLPDVGAVLGRLGYNPHKTDVADWRQRIEHAISAYENLLEAKGVVDTVPVVQRTEDTIILAGGIALVSRKLATVLARSEEVTVCAATLGYGVIETIEKLIAQQEVTQAAILDAIASEAVEHFVDWMQAILVRERLRFGYGPTMRFSPGYGDWKLKVQPQLLDFLHAEEIGLSSQPESHILHPEKSITAVIGWEKIQQ</sequence>
<dbReference type="EMBL" id="CP073355">
    <property type="protein sequence ID" value="URA10277.1"/>
    <property type="molecule type" value="Genomic_DNA"/>
</dbReference>
<organism evidence="1 2">
    <name type="scientific">Thermospira aquatica</name>
    <dbReference type="NCBI Taxonomy" id="2828656"/>
    <lineage>
        <taxon>Bacteria</taxon>
        <taxon>Pseudomonadati</taxon>
        <taxon>Spirochaetota</taxon>
        <taxon>Spirochaetia</taxon>
        <taxon>Brevinematales</taxon>
        <taxon>Thermospiraceae</taxon>
        <taxon>Thermospira</taxon>
    </lineage>
</organism>
<dbReference type="AlphaFoldDB" id="A0AAX3BD92"/>
<dbReference type="Gene3D" id="3.40.109.40">
    <property type="match status" value="1"/>
</dbReference>
<keyword evidence="2" id="KW-1185">Reference proteome</keyword>
<reference evidence="1" key="2">
    <citation type="submission" date="2022-06" db="EMBL/GenBank/DDBJ databases">
        <title>Thermospira aquatica gen. nov., sp. nov.</title>
        <authorList>
            <person name="Ben Ali Gam Z."/>
            <person name="Labat M."/>
        </authorList>
    </citation>
    <scope>NUCLEOTIDE SEQUENCE</scope>
    <source>
        <strain evidence="1">F1F22</strain>
    </source>
</reference>
<evidence type="ECO:0000313" key="1">
    <source>
        <dbReference type="EMBL" id="URA10277.1"/>
    </source>
</evidence>
<gene>
    <name evidence="1" type="ORF">KDW03_00275</name>
</gene>
<evidence type="ECO:0008006" key="3">
    <source>
        <dbReference type="Google" id="ProtNLM"/>
    </source>
</evidence>
<dbReference type="InterPro" id="IPR037010">
    <property type="entry name" value="VitB12-dep_Met_synth_activ_sf"/>
</dbReference>
<dbReference type="KEGG" id="taqu:KDW03_00275"/>